<dbReference type="SMART" id="SM00823">
    <property type="entry name" value="PKS_PP"/>
    <property type="match status" value="1"/>
</dbReference>
<dbReference type="InterPro" id="IPR036736">
    <property type="entry name" value="ACP-like_sf"/>
</dbReference>
<dbReference type="Gene3D" id="1.10.1200.10">
    <property type="entry name" value="ACP-like"/>
    <property type="match status" value="1"/>
</dbReference>
<accession>A0ABX0BT17</accession>
<dbReference type="EMBL" id="JAAGNC010000126">
    <property type="protein sequence ID" value="NEC58777.1"/>
    <property type="molecule type" value="Genomic_DNA"/>
</dbReference>
<evidence type="ECO:0000256" key="1">
    <source>
        <dbReference type="ARBA" id="ARBA00022450"/>
    </source>
</evidence>
<dbReference type="InterPro" id="IPR009081">
    <property type="entry name" value="PP-bd_ACP"/>
</dbReference>
<evidence type="ECO:0000313" key="5">
    <source>
        <dbReference type="Proteomes" id="UP000470404"/>
    </source>
</evidence>
<organism evidence="4 5">
    <name type="scientific">Amycolatopsis rubida</name>
    <dbReference type="NCBI Taxonomy" id="112413"/>
    <lineage>
        <taxon>Bacteria</taxon>
        <taxon>Bacillati</taxon>
        <taxon>Actinomycetota</taxon>
        <taxon>Actinomycetes</taxon>
        <taxon>Pseudonocardiales</taxon>
        <taxon>Pseudonocardiaceae</taxon>
        <taxon>Amycolatopsis</taxon>
    </lineage>
</organism>
<dbReference type="PROSITE" id="PS50075">
    <property type="entry name" value="CARRIER"/>
    <property type="match status" value="1"/>
</dbReference>
<dbReference type="SUPFAM" id="SSF47336">
    <property type="entry name" value="ACP-like"/>
    <property type="match status" value="1"/>
</dbReference>
<evidence type="ECO:0000256" key="2">
    <source>
        <dbReference type="ARBA" id="ARBA00022553"/>
    </source>
</evidence>
<sequence>MFEVLREILVGKLKIPPAEISPGATPDGVDLDSLAIVELSMVLEKELGVAVSEDEIKQAATLGDLAQLMARRSTKV</sequence>
<keyword evidence="5" id="KW-1185">Reference proteome</keyword>
<reference evidence="4 5" key="1">
    <citation type="submission" date="2020-01" db="EMBL/GenBank/DDBJ databases">
        <title>Insect and environment-associated Actinomycetes.</title>
        <authorList>
            <person name="Currrie C."/>
            <person name="Chevrette M."/>
            <person name="Carlson C."/>
            <person name="Stubbendieck R."/>
            <person name="Wendt-Pienkowski E."/>
        </authorList>
    </citation>
    <scope>NUCLEOTIDE SEQUENCE [LARGE SCALE GENOMIC DNA]</scope>
    <source>
        <strain evidence="4 5">SID8386</strain>
    </source>
</reference>
<evidence type="ECO:0000259" key="3">
    <source>
        <dbReference type="PROSITE" id="PS50075"/>
    </source>
</evidence>
<evidence type="ECO:0000313" key="4">
    <source>
        <dbReference type="EMBL" id="NEC58777.1"/>
    </source>
</evidence>
<keyword evidence="1" id="KW-0596">Phosphopantetheine</keyword>
<proteinExistence type="predicted"/>
<keyword evidence="2" id="KW-0597">Phosphoprotein</keyword>
<feature type="domain" description="Carrier" evidence="3">
    <location>
        <begin position="1"/>
        <end position="73"/>
    </location>
</feature>
<gene>
    <name evidence="4" type="ORF">G3I59_25045</name>
</gene>
<dbReference type="RefSeq" id="WP_067588641.1">
    <property type="nucleotide sequence ID" value="NZ_JAAGNC010000126.1"/>
</dbReference>
<protein>
    <submittedName>
        <fullName evidence="4">Acyl carrier protein</fullName>
    </submittedName>
</protein>
<dbReference type="Proteomes" id="UP000470404">
    <property type="component" value="Unassembled WGS sequence"/>
</dbReference>
<comment type="caution">
    <text evidence="4">The sequence shown here is derived from an EMBL/GenBank/DDBJ whole genome shotgun (WGS) entry which is preliminary data.</text>
</comment>
<name>A0ABX0BT17_9PSEU</name>
<dbReference type="Pfam" id="PF00550">
    <property type="entry name" value="PP-binding"/>
    <property type="match status" value="1"/>
</dbReference>
<dbReference type="InterPro" id="IPR020806">
    <property type="entry name" value="PKS_PP-bd"/>
</dbReference>